<keyword evidence="1" id="KW-0812">Transmembrane</keyword>
<sequence>MTNPISTPRMRRGVKVAQFIITVQVAFGLVGLVLVLVGFFSTFDGKLLPVLVYAAVVPALLGWLLSRWSSRRAFVRWVTIAVQVLVISLSMLDLVLYSTLTWGALFGRHALHWAVIVLLLLPQAGHWFDSSRLHEGEDQR</sequence>
<dbReference type="RefSeq" id="WP_168011319.1">
    <property type="nucleotide sequence ID" value="NZ_JAATEP010000014.1"/>
</dbReference>
<keyword evidence="3" id="KW-1185">Reference proteome</keyword>
<feature type="transmembrane region" description="Helical" evidence="1">
    <location>
        <begin position="47"/>
        <end position="65"/>
    </location>
</feature>
<gene>
    <name evidence="2" type="ORF">HCN51_21655</name>
</gene>
<accession>A0ABX1B2H7</accession>
<feature type="transmembrane region" description="Helical" evidence="1">
    <location>
        <begin position="19"/>
        <end position="41"/>
    </location>
</feature>
<organism evidence="2 3">
    <name type="scientific">Nonomuraea composti</name>
    <dbReference type="NCBI Taxonomy" id="2720023"/>
    <lineage>
        <taxon>Bacteria</taxon>
        <taxon>Bacillati</taxon>
        <taxon>Actinomycetota</taxon>
        <taxon>Actinomycetes</taxon>
        <taxon>Streptosporangiales</taxon>
        <taxon>Streptosporangiaceae</taxon>
        <taxon>Nonomuraea</taxon>
    </lineage>
</organism>
<name>A0ABX1B2H7_9ACTN</name>
<feature type="transmembrane region" description="Helical" evidence="1">
    <location>
        <begin position="77"/>
        <end position="98"/>
    </location>
</feature>
<evidence type="ECO:0000313" key="3">
    <source>
        <dbReference type="Proteomes" id="UP000696294"/>
    </source>
</evidence>
<reference evidence="2 3" key="1">
    <citation type="submission" date="2020-03" db="EMBL/GenBank/DDBJ databases">
        <title>WGS of actinomycetes isolated from Thailand.</title>
        <authorList>
            <person name="Thawai C."/>
        </authorList>
    </citation>
    <scope>NUCLEOTIDE SEQUENCE [LARGE SCALE GENOMIC DNA]</scope>
    <source>
        <strain evidence="2 3">FMUSA5-5</strain>
    </source>
</reference>
<evidence type="ECO:0000313" key="2">
    <source>
        <dbReference type="EMBL" id="NJP92035.1"/>
    </source>
</evidence>
<dbReference type="EMBL" id="JAATEP010000014">
    <property type="protein sequence ID" value="NJP92035.1"/>
    <property type="molecule type" value="Genomic_DNA"/>
</dbReference>
<proteinExistence type="predicted"/>
<keyword evidence="1" id="KW-1133">Transmembrane helix</keyword>
<dbReference type="Proteomes" id="UP000696294">
    <property type="component" value="Unassembled WGS sequence"/>
</dbReference>
<evidence type="ECO:0000256" key="1">
    <source>
        <dbReference type="SAM" id="Phobius"/>
    </source>
</evidence>
<comment type="caution">
    <text evidence="2">The sequence shown here is derived from an EMBL/GenBank/DDBJ whole genome shotgun (WGS) entry which is preliminary data.</text>
</comment>
<feature type="transmembrane region" description="Helical" evidence="1">
    <location>
        <begin position="110"/>
        <end position="128"/>
    </location>
</feature>
<keyword evidence="1" id="KW-0472">Membrane</keyword>
<protein>
    <submittedName>
        <fullName evidence="2">Uncharacterized protein</fullName>
    </submittedName>
</protein>